<organism evidence="4 5">
    <name type="scientific">Clostridium niameyense</name>
    <dbReference type="NCBI Taxonomy" id="1622073"/>
    <lineage>
        <taxon>Bacteria</taxon>
        <taxon>Bacillati</taxon>
        <taxon>Bacillota</taxon>
        <taxon>Clostridia</taxon>
        <taxon>Eubacteriales</taxon>
        <taxon>Clostridiaceae</taxon>
        <taxon>Clostridium</taxon>
    </lineage>
</organism>
<dbReference type="Gene3D" id="3.20.20.370">
    <property type="entry name" value="Glycoside hydrolase/deacetylase"/>
    <property type="match status" value="1"/>
</dbReference>
<protein>
    <submittedName>
        <fullName evidence="4">Polysaccharide deacetylase family protein</fullName>
    </submittedName>
</protein>
<dbReference type="GO" id="GO:0016810">
    <property type="term" value="F:hydrolase activity, acting on carbon-nitrogen (but not peptide) bonds"/>
    <property type="evidence" value="ECO:0007669"/>
    <property type="project" value="InterPro"/>
</dbReference>
<dbReference type="GO" id="GO:0005576">
    <property type="term" value="C:extracellular region"/>
    <property type="evidence" value="ECO:0007669"/>
    <property type="project" value="UniProtKB-SubCell"/>
</dbReference>
<keyword evidence="5" id="KW-1185">Reference proteome</keyword>
<proteinExistence type="predicted"/>
<accession>A0A6M0R9L6</accession>
<keyword evidence="2" id="KW-0732">Signal</keyword>
<evidence type="ECO:0000259" key="3">
    <source>
        <dbReference type="PROSITE" id="PS51677"/>
    </source>
</evidence>
<dbReference type="Pfam" id="PF01522">
    <property type="entry name" value="Polysacc_deac_1"/>
    <property type="match status" value="1"/>
</dbReference>
<dbReference type="PROSITE" id="PS51677">
    <property type="entry name" value="NODB"/>
    <property type="match status" value="1"/>
</dbReference>
<evidence type="ECO:0000256" key="2">
    <source>
        <dbReference type="ARBA" id="ARBA00022729"/>
    </source>
</evidence>
<dbReference type="InterPro" id="IPR051398">
    <property type="entry name" value="Polysacch_Deacetylase"/>
</dbReference>
<dbReference type="Proteomes" id="UP000473885">
    <property type="component" value="Unassembled WGS sequence"/>
</dbReference>
<reference evidence="4 5" key="1">
    <citation type="submission" date="2019-04" db="EMBL/GenBank/DDBJ databases">
        <title>Genome sequencing of Clostridium botulinum Groups I-IV and Clostridium butyricum.</title>
        <authorList>
            <person name="Brunt J."/>
            <person name="Van Vliet A.H.M."/>
            <person name="Stringer S.C."/>
            <person name="Carter A.T."/>
            <person name="Peck M.W."/>
        </authorList>
    </citation>
    <scope>NUCLEOTIDE SEQUENCE [LARGE SCALE GENOMIC DNA]</scope>
    <source>
        <strain evidence="4 5">IFR 18/094</strain>
    </source>
</reference>
<dbReference type="GO" id="GO:0005975">
    <property type="term" value="P:carbohydrate metabolic process"/>
    <property type="evidence" value="ECO:0007669"/>
    <property type="project" value="InterPro"/>
</dbReference>
<comment type="caution">
    <text evidence="4">The sequence shown here is derived from an EMBL/GenBank/DDBJ whole genome shotgun (WGS) entry which is preliminary data.</text>
</comment>
<dbReference type="CDD" id="cd10918">
    <property type="entry name" value="CE4_NodB_like_5s_6s"/>
    <property type="match status" value="1"/>
</dbReference>
<dbReference type="EMBL" id="SXDP01000004">
    <property type="protein sequence ID" value="NEZ46964.1"/>
    <property type="molecule type" value="Genomic_DNA"/>
</dbReference>
<dbReference type="AlphaFoldDB" id="A0A6M0R9L6"/>
<dbReference type="InterPro" id="IPR011330">
    <property type="entry name" value="Glyco_hydro/deAcase_b/a-brl"/>
</dbReference>
<sequence>MKRKFKVSIILCLIAILLIATQLPIRILNRNKVKNGQSIPILMYHSISKDGENLFKVNKDSFYKQMKYLKDNGYKTLSLDEVYQYITDEKKFPQKSVVITFDDGYRDNYVNAYPILKQFGLKATVFVITNTVDKGTYYMNSNELKEINFNNMDVQSHTTNHSKLNQLKEEERHKTLKESKNYLENLLGKEVRYIAYPYGRYNKKVIEDVKASGYKMAVTTRSSYASIKSDFYKLNRINVSGYTKLNGFRKSLNSEI</sequence>
<dbReference type="PANTHER" id="PTHR34216">
    <property type="match status" value="1"/>
</dbReference>
<dbReference type="SUPFAM" id="SSF88713">
    <property type="entry name" value="Glycoside hydrolase/deacetylase"/>
    <property type="match status" value="1"/>
</dbReference>
<gene>
    <name evidence="4" type="ORF">FDF74_07030</name>
</gene>
<name>A0A6M0R9L6_9CLOT</name>
<feature type="domain" description="NodB homology" evidence="3">
    <location>
        <begin position="95"/>
        <end position="256"/>
    </location>
</feature>
<dbReference type="RefSeq" id="WP_163249119.1">
    <property type="nucleotide sequence ID" value="NZ_SXDP01000004.1"/>
</dbReference>
<dbReference type="InterPro" id="IPR002509">
    <property type="entry name" value="NODB_dom"/>
</dbReference>
<evidence type="ECO:0000256" key="1">
    <source>
        <dbReference type="ARBA" id="ARBA00004613"/>
    </source>
</evidence>
<evidence type="ECO:0000313" key="5">
    <source>
        <dbReference type="Proteomes" id="UP000473885"/>
    </source>
</evidence>
<evidence type="ECO:0000313" key="4">
    <source>
        <dbReference type="EMBL" id="NEZ46964.1"/>
    </source>
</evidence>
<comment type="subcellular location">
    <subcellularLocation>
        <location evidence="1">Secreted</location>
    </subcellularLocation>
</comment>
<dbReference type="PANTHER" id="PTHR34216:SF3">
    <property type="entry name" value="POLY-BETA-1,6-N-ACETYL-D-GLUCOSAMINE N-DEACETYLASE"/>
    <property type="match status" value="1"/>
</dbReference>